<accession>A0ABD5L388</accession>
<evidence type="ECO:0000313" key="2">
    <source>
        <dbReference type="Proteomes" id="UP001418804"/>
    </source>
</evidence>
<sequence length="319" mass="37425">MKRKYMSEFGLHTYSSYLSVCYPNDLDTLQVSDQRYHIYMITLVPKLTFNKDSLQIFEDHISLEVNIKTEEKEETETLEFCVDPSLNHKELNFEIDKPRKSLKITNDDGTGVIARVLPVYTKFSRRNLETEIIYIGQSFGKDGERTAPERLKSHSTLQKIQSELLFESPEQDLALVLLEFTPQLLSSMDGVTKNYETSDEEDRAHLKRIMSNPPTDRMNQIINITEAALINYFKPEYNEKFKDNFPDVEHKGYKQYYDLDYNAIAVELDPDAIGLKFFSKEKDYPLFESIKYTLHPENIRRSMFDIFPKENEETQTINE</sequence>
<dbReference type="AlphaFoldDB" id="A0ABD5L388"/>
<name>A0ABD5L388_PRIAR</name>
<reference evidence="1 2" key="2">
    <citation type="submission" date="2024-05" db="EMBL/GenBank/DDBJ databases">
        <authorList>
            <person name="Zheng X."/>
        </authorList>
    </citation>
    <scope>NUCLEOTIDE SEQUENCE [LARGE SCALE GENOMIC DNA]</scope>
    <source>
        <strain evidence="1 2">C4-10</strain>
    </source>
</reference>
<dbReference type="EMBL" id="JBDIVD010000010">
    <property type="protein sequence ID" value="MEN3156750.1"/>
    <property type="molecule type" value="Genomic_DNA"/>
</dbReference>
<reference evidence="1 2" key="1">
    <citation type="submission" date="2024-05" db="EMBL/GenBank/DDBJ databases">
        <title>The mechanism of isolation and screening of efficient mineral weathering bacteria priestia aryabhattai c4-10 with weathered biotite.</title>
        <authorList>
            <person name="Yang S."/>
        </authorList>
    </citation>
    <scope>NUCLEOTIDE SEQUENCE [LARGE SCALE GENOMIC DNA]</scope>
    <source>
        <strain evidence="1 2">C4-10</strain>
    </source>
</reference>
<evidence type="ECO:0000313" key="1">
    <source>
        <dbReference type="EMBL" id="MEN3156750.1"/>
    </source>
</evidence>
<protein>
    <submittedName>
        <fullName evidence="1">Uncharacterized protein</fullName>
    </submittedName>
</protein>
<proteinExistence type="predicted"/>
<gene>
    <name evidence="1" type="ORF">ABDD91_28410</name>
</gene>
<dbReference type="RefSeq" id="WP_345936524.1">
    <property type="nucleotide sequence ID" value="NZ_JBDIVD010000010.1"/>
</dbReference>
<dbReference type="Proteomes" id="UP001418804">
    <property type="component" value="Unassembled WGS sequence"/>
</dbReference>
<organism evidence="1 2">
    <name type="scientific">Priestia aryabhattai</name>
    <name type="common">Bacillus aryabhattai</name>
    <dbReference type="NCBI Taxonomy" id="412384"/>
    <lineage>
        <taxon>Bacteria</taxon>
        <taxon>Bacillati</taxon>
        <taxon>Bacillota</taxon>
        <taxon>Bacilli</taxon>
        <taxon>Bacillales</taxon>
        <taxon>Bacillaceae</taxon>
        <taxon>Priestia</taxon>
    </lineage>
</organism>
<comment type="caution">
    <text evidence="1">The sequence shown here is derived from an EMBL/GenBank/DDBJ whole genome shotgun (WGS) entry which is preliminary data.</text>
</comment>